<reference evidence="3" key="1">
    <citation type="journal article" date="2020" name="Ecol. Evol.">
        <title>Genome structure and content of the rice root-knot nematode (Meloidogyne graminicola).</title>
        <authorList>
            <person name="Phan N.T."/>
            <person name="Danchin E.G.J."/>
            <person name="Klopp C."/>
            <person name="Perfus-Barbeoch L."/>
            <person name="Kozlowski D.K."/>
            <person name="Koutsovoulos G.D."/>
            <person name="Lopez-Roques C."/>
            <person name="Bouchez O."/>
            <person name="Zahm M."/>
            <person name="Besnard G."/>
            <person name="Bellafiore S."/>
        </authorList>
    </citation>
    <scope>NUCLEOTIDE SEQUENCE</scope>
    <source>
        <strain evidence="3">VN-18</strain>
    </source>
</reference>
<keyword evidence="2" id="KW-1133">Transmembrane helix</keyword>
<evidence type="ECO:0000256" key="2">
    <source>
        <dbReference type="SAM" id="Phobius"/>
    </source>
</evidence>
<feature type="transmembrane region" description="Helical" evidence="2">
    <location>
        <begin position="406"/>
        <end position="431"/>
    </location>
</feature>
<dbReference type="OrthoDB" id="5902050at2759"/>
<organism evidence="3 4">
    <name type="scientific">Meloidogyne graminicola</name>
    <dbReference type="NCBI Taxonomy" id="189291"/>
    <lineage>
        <taxon>Eukaryota</taxon>
        <taxon>Metazoa</taxon>
        <taxon>Ecdysozoa</taxon>
        <taxon>Nematoda</taxon>
        <taxon>Chromadorea</taxon>
        <taxon>Rhabditida</taxon>
        <taxon>Tylenchina</taxon>
        <taxon>Tylenchomorpha</taxon>
        <taxon>Tylenchoidea</taxon>
        <taxon>Meloidogynidae</taxon>
        <taxon>Meloidogyninae</taxon>
        <taxon>Meloidogyne</taxon>
    </lineage>
</organism>
<proteinExistence type="predicted"/>
<evidence type="ECO:0000256" key="1">
    <source>
        <dbReference type="SAM" id="MobiDB-lite"/>
    </source>
</evidence>
<name>A0A8S9ZSB5_9BILA</name>
<evidence type="ECO:0000313" key="3">
    <source>
        <dbReference type="EMBL" id="KAF7636144.1"/>
    </source>
</evidence>
<keyword evidence="2" id="KW-0472">Membrane</keyword>
<dbReference type="EMBL" id="JABEBT010000033">
    <property type="protein sequence ID" value="KAF7636144.1"/>
    <property type="molecule type" value="Genomic_DNA"/>
</dbReference>
<protein>
    <submittedName>
        <fullName evidence="3">Uncharacterized protein</fullName>
    </submittedName>
</protein>
<feature type="region of interest" description="Disordered" evidence="1">
    <location>
        <begin position="491"/>
        <end position="515"/>
    </location>
</feature>
<accession>A0A8S9ZSB5</accession>
<comment type="caution">
    <text evidence="3">The sequence shown here is derived from an EMBL/GenBank/DDBJ whole genome shotgun (WGS) entry which is preliminary data.</text>
</comment>
<dbReference type="AlphaFoldDB" id="A0A8S9ZSB5"/>
<keyword evidence="2" id="KW-0812">Transmembrane</keyword>
<evidence type="ECO:0000313" key="4">
    <source>
        <dbReference type="Proteomes" id="UP000605970"/>
    </source>
</evidence>
<dbReference type="Proteomes" id="UP000605970">
    <property type="component" value="Unassembled WGS sequence"/>
</dbReference>
<feature type="compositionally biased region" description="Low complexity" evidence="1">
    <location>
        <begin position="491"/>
        <end position="503"/>
    </location>
</feature>
<keyword evidence="4" id="KW-1185">Reference proteome</keyword>
<gene>
    <name evidence="3" type="ORF">Mgra_00004403</name>
</gene>
<sequence>MLLKHKRNMDASFGILRELRQLRLLICWVVTAMALINQTVAGNDEEVGYGHHKKIGDTVTLREGSWKIAANNKDLKKYKELKNSQCLDVVIDDGNIIVRYTKQGLARKEGCMVDLLTGSKTAAKFTIGIKNAPDLKTCLDSSLNYHGDCGGVKDCTGDWTDKLEPSSKNSMPFFYGRSRKDFENILNGVKASGEGCSKECTGNVKCLKWTGLAAGFLKDYDKLVLRTMVGIGDPGGSYCTIEGVTISGKDASFDITVDSGRQAWFQTSCKKDDQLFPGVTTCVDKAKMGEDLNDVIAWEIKDAATKIPGSDGFNHLFTFTLLPQRVHQKHTLSRNYVFQAKGIIDGETLSGPFCDEMYVRFPAKSFKLLVPSEDAPPPPSQSVEIPAITSPQTLPPLKDEGKGNGMMIIIIIVGVVFLLLVVGGVLVWLFVLRKSEPDAVVEEDYFGTTKAGTTAAKTKAGTTVGATQAKTGGMTTTNAGTTAKTTAVETKGGTTAAGTKAGTTVGGGKTTKTKK</sequence>